<protein>
    <submittedName>
        <fullName evidence="5">Thiosulfate/3-mercaptopyruvate sulfurtransferase</fullName>
    </submittedName>
</protein>
<dbReference type="Proteomes" id="UP000183257">
    <property type="component" value="Unassembled WGS sequence"/>
</dbReference>
<keyword evidence="2" id="KW-0677">Repeat</keyword>
<feature type="domain" description="Rhodanese" evidence="4">
    <location>
        <begin position="164"/>
        <end position="277"/>
    </location>
</feature>
<dbReference type="CDD" id="cd01448">
    <property type="entry name" value="TST_Repeat_1"/>
    <property type="match status" value="1"/>
</dbReference>
<dbReference type="SMART" id="SM00450">
    <property type="entry name" value="RHOD"/>
    <property type="match status" value="2"/>
</dbReference>
<reference evidence="6" key="1">
    <citation type="submission" date="2016-11" db="EMBL/GenBank/DDBJ databases">
        <authorList>
            <person name="Varghese N."/>
            <person name="Submissions S."/>
        </authorList>
    </citation>
    <scope>NUCLEOTIDE SEQUENCE [LARGE SCALE GENOMIC DNA]</scope>
    <source>
        <strain evidence="6">DSM 24786</strain>
    </source>
</reference>
<dbReference type="GO" id="GO:0004792">
    <property type="term" value="F:thiosulfate-cyanide sulfurtransferase activity"/>
    <property type="evidence" value="ECO:0007669"/>
    <property type="project" value="TreeGrafter"/>
</dbReference>
<keyword evidence="1 5" id="KW-0808">Transferase</keyword>
<dbReference type="OrthoDB" id="9770030at2"/>
<dbReference type="RefSeq" id="WP_072303779.1">
    <property type="nucleotide sequence ID" value="NZ_FPIY01000002.1"/>
</dbReference>
<evidence type="ECO:0000313" key="6">
    <source>
        <dbReference type="Proteomes" id="UP000183257"/>
    </source>
</evidence>
<feature type="domain" description="Rhodanese" evidence="4">
    <location>
        <begin position="44"/>
        <end position="133"/>
    </location>
</feature>
<feature type="compositionally biased region" description="Acidic residues" evidence="3">
    <location>
        <begin position="307"/>
        <end position="324"/>
    </location>
</feature>
<dbReference type="FunFam" id="3.40.250.10:FF:000001">
    <property type="entry name" value="Sulfurtransferase"/>
    <property type="match status" value="1"/>
</dbReference>
<keyword evidence="6" id="KW-1185">Reference proteome</keyword>
<dbReference type="PANTHER" id="PTHR11364:SF27">
    <property type="entry name" value="SULFURTRANSFERASE"/>
    <property type="match status" value="1"/>
</dbReference>
<evidence type="ECO:0000259" key="4">
    <source>
        <dbReference type="PROSITE" id="PS50206"/>
    </source>
</evidence>
<evidence type="ECO:0000256" key="1">
    <source>
        <dbReference type="ARBA" id="ARBA00022679"/>
    </source>
</evidence>
<evidence type="ECO:0000313" key="5">
    <source>
        <dbReference type="EMBL" id="SFW40861.1"/>
    </source>
</evidence>
<dbReference type="PANTHER" id="PTHR11364">
    <property type="entry name" value="THIOSULFATE SULFERTANSFERASE"/>
    <property type="match status" value="1"/>
</dbReference>
<name>A0A1K1P088_9FLAO</name>
<organism evidence="5 6">
    <name type="scientific">Cellulophaga fucicola</name>
    <dbReference type="NCBI Taxonomy" id="76595"/>
    <lineage>
        <taxon>Bacteria</taxon>
        <taxon>Pseudomonadati</taxon>
        <taxon>Bacteroidota</taxon>
        <taxon>Flavobacteriia</taxon>
        <taxon>Flavobacteriales</taxon>
        <taxon>Flavobacteriaceae</taxon>
        <taxon>Cellulophaga</taxon>
    </lineage>
</organism>
<dbReference type="Pfam" id="PF00581">
    <property type="entry name" value="Rhodanese"/>
    <property type="match status" value="2"/>
</dbReference>
<dbReference type="SUPFAM" id="SSF52821">
    <property type="entry name" value="Rhodanese/Cell cycle control phosphatase"/>
    <property type="match status" value="2"/>
</dbReference>
<dbReference type="Gene3D" id="3.40.250.10">
    <property type="entry name" value="Rhodanese-like domain"/>
    <property type="match status" value="2"/>
</dbReference>
<dbReference type="PROSITE" id="PS50206">
    <property type="entry name" value="RHODANESE_3"/>
    <property type="match status" value="2"/>
</dbReference>
<evidence type="ECO:0000256" key="2">
    <source>
        <dbReference type="ARBA" id="ARBA00022737"/>
    </source>
</evidence>
<dbReference type="InterPro" id="IPR045078">
    <property type="entry name" value="TST/MPST-like"/>
</dbReference>
<keyword evidence="5" id="KW-0670">Pyruvate</keyword>
<dbReference type="InterPro" id="IPR036873">
    <property type="entry name" value="Rhodanese-like_dom_sf"/>
</dbReference>
<sequence length="324" mass="35873">MKTPLISSEELAALLTEETSVVLLDASPATNVSGLSSDLEGLQIKGARYFNIKNNFSDRESNYPNTIPSAKQFQEEARKLGINKNSKIVVYDNLGVYTSPRVWWLFNTFGHNNIAVLDGGLPDWVAHEYATEQASKKRVPLGNFIANLKEFNVMNFSMIKENTESNTALVVDARSAGRFNGTEPEPRAELASGSIPGSINVPFNDVLVDGKYKSKEELAAIFNPILAEDKPLVFSCGSGLTACVILLASKLVDDTKDSSVYDGSWTEWVQLYKEEDEEVTEEITEEEVIANEVEELNQAEVSKEEVLSDVEDLNEEEISSEEEE</sequence>
<gene>
    <name evidence="5" type="ORF">SAMN05660313_01489</name>
</gene>
<dbReference type="CDD" id="cd01449">
    <property type="entry name" value="TST_Repeat_2"/>
    <property type="match status" value="1"/>
</dbReference>
<dbReference type="STRING" id="76595.SAMN05660313_01489"/>
<evidence type="ECO:0000256" key="3">
    <source>
        <dbReference type="SAM" id="MobiDB-lite"/>
    </source>
</evidence>
<feature type="region of interest" description="Disordered" evidence="3">
    <location>
        <begin position="292"/>
        <end position="324"/>
    </location>
</feature>
<dbReference type="InterPro" id="IPR001763">
    <property type="entry name" value="Rhodanese-like_dom"/>
</dbReference>
<accession>A0A1K1P088</accession>
<dbReference type="EMBL" id="FPIY01000002">
    <property type="protein sequence ID" value="SFW40861.1"/>
    <property type="molecule type" value="Genomic_DNA"/>
</dbReference>
<proteinExistence type="predicted"/>
<dbReference type="AlphaFoldDB" id="A0A1K1P088"/>